<dbReference type="GO" id="GO:0005524">
    <property type="term" value="F:ATP binding"/>
    <property type="evidence" value="ECO:0007669"/>
    <property type="project" value="InterPro"/>
</dbReference>
<organism evidence="3 4">
    <name type="scientific">Clonostachys chloroleuca</name>
    <dbReference type="NCBI Taxonomy" id="1926264"/>
    <lineage>
        <taxon>Eukaryota</taxon>
        <taxon>Fungi</taxon>
        <taxon>Dikarya</taxon>
        <taxon>Ascomycota</taxon>
        <taxon>Pezizomycotina</taxon>
        <taxon>Sordariomycetes</taxon>
        <taxon>Hypocreomycetidae</taxon>
        <taxon>Hypocreales</taxon>
        <taxon>Bionectriaceae</taxon>
        <taxon>Clonostachys</taxon>
    </lineage>
</organism>
<dbReference type="Pfam" id="PF00069">
    <property type="entry name" value="Pkinase"/>
    <property type="match status" value="1"/>
</dbReference>
<feature type="region of interest" description="Disordered" evidence="1">
    <location>
        <begin position="521"/>
        <end position="548"/>
    </location>
</feature>
<evidence type="ECO:0000313" key="3">
    <source>
        <dbReference type="EMBL" id="CAI6092139.1"/>
    </source>
</evidence>
<comment type="caution">
    <text evidence="3">The sequence shown here is derived from an EMBL/GenBank/DDBJ whole genome shotgun (WGS) entry which is preliminary data.</text>
</comment>
<dbReference type="SMART" id="SM00220">
    <property type="entry name" value="S_TKc"/>
    <property type="match status" value="1"/>
</dbReference>
<dbReference type="InterPro" id="IPR010730">
    <property type="entry name" value="HET"/>
</dbReference>
<dbReference type="Gene3D" id="1.10.510.10">
    <property type="entry name" value="Transferase(Phosphotransferase) domain 1"/>
    <property type="match status" value="1"/>
</dbReference>
<dbReference type="EMBL" id="CABFNP030001198">
    <property type="protein sequence ID" value="CAI6092139.1"/>
    <property type="molecule type" value="Genomic_DNA"/>
</dbReference>
<dbReference type="InterPro" id="IPR000719">
    <property type="entry name" value="Prot_kinase_dom"/>
</dbReference>
<dbReference type="InterPro" id="IPR011009">
    <property type="entry name" value="Kinase-like_dom_sf"/>
</dbReference>
<dbReference type="PANTHER" id="PTHR33112:SF10">
    <property type="entry name" value="TOL"/>
    <property type="match status" value="1"/>
</dbReference>
<accession>A0AA35M8G3</accession>
<evidence type="ECO:0000256" key="1">
    <source>
        <dbReference type="SAM" id="MobiDB-lite"/>
    </source>
</evidence>
<evidence type="ECO:0000313" key="4">
    <source>
        <dbReference type="Proteomes" id="UP001160390"/>
    </source>
</evidence>
<dbReference type="SUPFAM" id="SSF56112">
    <property type="entry name" value="Protein kinase-like (PK-like)"/>
    <property type="match status" value="1"/>
</dbReference>
<evidence type="ECO:0000259" key="2">
    <source>
        <dbReference type="PROSITE" id="PS50011"/>
    </source>
</evidence>
<proteinExistence type="predicted"/>
<gene>
    <name evidence="3" type="ORF">CCHLO57077_00011114</name>
</gene>
<name>A0AA35M8G3_9HYPO</name>
<dbReference type="GO" id="GO:0004672">
    <property type="term" value="F:protein kinase activity"/>
    <property type="evidence" value="ECO:0007669"/>
    <property type="project" value="InterPro"/>
</dbReference>
<dbReference type="Proteomes" id="UP001160390">
    <property type="component" value="Unassembled WGS sequence"/>
</dbReference>
<reference evidence="3" key="1">
    <citation type="submission" date="2023-01" db="EMBL/GenBank/DDBJ databases">
        <authorList>
            <person name="Piombo E."/>
        </authorList>
    </citation>
    <scope>NUCLEOTIDE SEQUENCE</scope>
</reference>
<dbReference type="Pfam" id="PF06985">
    <property type="entry name" value="HET"/>
    <property type="match status" value="1"/>
</dbReference>
<dbReference type="AlphaFoldDB" id="A0AA35M8G3"/>
<keyword evidence="4" id="KW-1185">Reference proteome</keyword>
<protein>
    <recommendedName>
        <fullName evidence="2">Protein kinase domain-containing protein</fullName>
    </recommendedName>
</protein>
<sequence length="1048" mass="118866">MDNVELPDLCRKLRATREKTPNGSFFIPHEQIEKFAEKSIIRSVIKESDVIDREKLAEVVSKHCRRIFLILILMNRLDWLEGLVALGLKDDSLPLQLDQDDDERMFGISTSGERFDFPSDAPIQDEGMFQTFQALLTAPVFEGDRKFGQLLQKSQPLPYLKFAIVGEKLAGKGFFSEVDKTRIHCAHLPEYPPSPGTNYVIVAIKRFTQSDEAWAEKDVANANTLQSPAYKSSHLTQAIATYTIQDGGKFIMLPWADGGHLDNYWEVLGGGHLRKEKVMWILTEFAGLCEALKLLHAQNFRHNDLKPENILWFKEENAPDNLKISDFGLSTCHGIDKNTIVRANLHTLTPPGTSRYKPPEENEHRQPAARSRYYDIWSMGCTMTELMVWLVYGYDALREFQDSTSPYFWKELPESRGSTNAFKLTDTITFIIGSMMEHAHDCIAYVDILKLIRDNLLCVRYPAEYEYKTERPGYRINALTLHGEMTQICAKCESEPNYLNCVGIGRAGKLPKRLAAASTEGGSLAVPKDGVGKRTRDPLPQGGLPHDELANDRVVVRSGDPNYSQYGLPILPKAGSKQEFALIKRWLHECDSHATCQKQASKNEGANAPTRLLEVGHNIRLVDASSIRSRPYIALSHCWGPLKPEEKFCTYQENIEVFRRSILFDDLPKTFQDAITVTRGIGISYLWIDSLCIIQNDKEEWKRESAKMQYVFSGAYCTLSVNSARSSLEGFLTPRVPRTCVPLPISDSRRLYVCPSIDDFHRDVDQSVLHTRGWVLQERALSRRFIHYTSTQVYWECGAGVQCESLAKFQNSRVAFLGDPKFPTLALQYYRDGRQILLQYLYETYSQLAFTNPTDRPVAILGLESRLSSALQTRAMFGTFSKYFPRFLLWETAELDGMRSIAFDKTDQRVPTWSWLSKLGAIRYMKLEFNNVDWATQNFESPFSSDENIREATPASSTMSASLRAYAQSFTLTQQEANFHISFDLGTTLPLDNLKCVIMGRDKSGAKVYAIIIKKSEHGLHEGTFERIGSASFRPAQVCDGGVWVLVC</sequence>
<feature type="domain" description="Protein kinase" evidence="2">
    <location>
        <begin position="164"/>
        <end position="457"/>
    </location>
</feature>
<dbReference type="PROSITE" id="PS50011">
    <property type="entry name" value="PROTEIN_KINASE_DOM"/>
    <property type="match status" value="1"/>
</dbReference>
<dbReference type="PANTHER" id="PTHR33112">
    <property type="entry name" value="DOMAIN PROTEIN, PUTATIVE-RELATED"/>
    <property type="match status" value="1"/>
</dbReference>
<dbReference type="CDD" id="cd00180">
    <property type="entry name" value="PKc"/>
    <property type="match status" value="1"/>
</dbReference>